<evidence type="ECO:0000313" key="2">
    <source>
        <dbReference type="Proteomes" id="UP000464658"/>
    </source>
</evidence>
<protein>
    <recommendedName>
        <fullName evidence="3">DUF4162 domain-containing protein</fullName>
    </recommendedName>
</protein>
<sequence length="82" mass="9497">MNLRFNNKTLTNLGYDFVTYQGGVLVKTTKPLDTLEDLAKLSKKESLVPQQLSLYRPRLEDVFFQLTGTDLRDQLQKNALYE</sequence>
<dbReference type="Proteomes" id="UP000464658">
    <property type="component" value="Chromosome"/>
</dbReference>
<accession>A0A5S9MBA8</accession>
<proteinExistence type="predicted"/>
<evidence type="ECO:0000313" key="1">
    <source>
        <dbReference type="EMBL" id="BBP89434.1"/>
    </source>
</evidence>
<name>A0A5S9MBA8_BACIA</name>
<reference evidence="1 2" key="1">
    <citation type="submission" date="2019-12" db="EMBL/GenBank/DDBJ databases">
        <title>Full genome sequence of a Bacillus safensis strain isolated from commercially available natto in Indonesia.</title>
        <authorList>
            <person name="Yoshida M."/>
            <person name="Uomi M."/>
            <person name="Waturangi D."/>
            <person name="Ekaputri J.J."/>
            <person name="Setiamarga D.H.E."/>
        </authorList>
    </citation>
    <scope>NUCLEOTIDE SEQUENCE [LARGE SCALE GENOMIC DNA]</scope>
    <source>
        <strain evidence="1 2">IDN1</strain>
    </source>
</reference>
<organism evidence="1 2">
    <name type="scientific">Bacillus safensis</name>
    <dbReference type="NCBI Taxonomy" id="561879"/>
    <lineage>
        <taxon>Bacteria</taxon>
        <taxon>Bacillati</taxon>
        <taxon>Bacillota</taxon>
        <taxon>Bacilli</taxon>
        <taxon>Bacillales</taxon>
        <taxon>Bacillaceae</taxon>
        <taxon>Bacillus</taxon>
    </lineage>
</organism>
<dbReference type="EMBL" id="AP021906">
    <property type="protein sequence ID" value="BBP89434.1"/>
    <property type="molecule type" value="Genomic_DNA"/>
</dbReference>
<evidence type="ECO:0008006" key="3">
    <source>
        <dbReference type="Google" id="ProtNLM"/>
    </source>
</evidence>
<dbReference type="AlphaFoldDB" id="A0A5S9MBA8"/>
<gene>
    <name evidence="1" type="ORF">BsIDN1_30520</name>
</gene>